<accession>A0ABQ9HSJ5</accession>
<organism evidence="1 2">
    <name type="scientific">Dryococelus australis</name>
    <dbReference type="NCBI Taxonomy" id="614101"/>
    <lineage>
        <taxon>Eukaryota</taxon>
        <taxon>Metazoa</taxon>
        <taxon>Ecdysozoa</taxon>
        <taxon>Arthropoda</taxon>
        <taxon>Hexapoda</taxon>
        <taxon>Insecta</taxon>
        <taxon>Pterygota</taxon>
        <taxon>Neoptera</taxon>
        <taxon>Polyneoptera</taxon>
        <taxon>Phasmatodea</taxon>
        <taxon>Verophasmatodea</taxon>
        <taxon>Anareolatae</taxon>
        <taxon>Phasmatidae</taxon>
        <taxon>Eurycanthinae</taxon>
        <taxon>Dryococelus</taxon>
    </lineage>
</organism>
<protein>
    <submittedName>
        <fullName evidence="1">Uncharacterized protein</fullName>
    </submittedName>
</protein>
<dbReference type="EMBL" id="JARBHB010000004">
    <property type="protein sequence ID" value="KAJ8887306.1"/>
    <property type="molecule type" value="Genomic_DNA"/>
</dbReference>
<sequence length="419" mass="47176">MKLMAKSGNTVNDPQMPCQLYSSTGITEHINLGPLMVLHYSVSRTERQSAYCGFTDGIAGLLLAQKTFGSPQLACYVWLVMTLQDQQWCRVHANCLPTWHPTVNHQCSICDLLHHGWQAEAFLYCNREVMRLTPLAPLKMIFTSNIQFPFQGNDGADEPSRPPESAKVPASTDIAEATSEFRPVMTDSEVKYLHARVYLRGSKYRVTSYSIEYSIPACMRVWLTGILEASAKACTGHCIVAHGLNSGGGISAPFGYAVWNSYPKQPIATKPRDNYPLYPANRRVAKVLVHAAPVDDVGTLRNRIEAGCETIRNFPGIRQRIRVSMRIRTVVYRRPVECEADLVAACNSGRNTAGMLTQLRQSMVRRFRRCVGVSGRQRTCWTIHSLELFRMLFDPVRDIRSPDEMAHYPVGTYHRCQEN</sequence>
<evidence type="ECO:0000313" key="1">
    <source>
        <dbReference type="EMBL" id="KAJ8887306.1"/>
    </source>
</evidence>
<proteinExistence type="predicted"/>
<name>A0ABQ9HSJ5_9NEOP</name>
<evidence type="ECO:0000313" key="2">
    <source>
        <dbReference type="Proteomes" id="UP001159363"/>
    </source>
</evidence>
<dbReference type="Proteomes" id="UP001159363">
    <property type="component" value="Chromosome X"/>
</dbReference>
<keyword evidence="2" id="KW-1185">Reference proteome</keyword>
<comment type="caution">
    <text evidence="1">The sequence shown here is derived from an EMBL/GenBank/DDBJ whole genome shotgun (WGS) entry which is preliminary data.</text>
</comment>
<gene>
    <name evidence="1" type="ORF">PR048_013521</name>
</gene>
<reference evidence="1 2" key="1">
    <citation type="submission" date="2023-02" db="EMBL/GenBank/DDBJ databases">
        <title>LHISI_Scaffold_Assembly.</title>
        <authorList>
            <person name="Stuart O.P."/>
            <person name="Cleave R."/>
            <person name="Magrath M.J.L."/>
            <person name="Mikheyev A.S."/>
        </authorList>
    </citation>
    <scope>NUCLEOTIDE SEQUENCE [LARGE SCALE GENOMIC DNA]</scope>
    <source>
        <strain evidence="1">Daus_M_001</strain>
        <tissue evidence="1">Leg muscle</tissue>
    </source>
</reference>